<sequence length="314" mass="36961">MGACQHLCRQQLTMQQEVTMQQKQKQRKESDKDSKTDHICSQKVVLEEIIGEEFQSPQEIKQFNKRIKNLNISDDRKNRFMHDIEEELKYIIKKNIQEEQENLKRIQQIYEQELELQRKEQIQKQKQKEQLDNQFSFQNSIIQSNEHPSTNPFQPKSTSQFAPKRNDNDTVSQKSQISKTPTPPHKDKSISSQSDVMRKSALLKIIQAREELASNNASKGSSKKKQMLEAYEKMFSEFFSVDERGSSSQSKTHKSHKSILKNRSLTYRSFSGTKSIKSTHTAIKKSKKVRFSKDTNFSYERKAIEKKKKSFWDW</sequence>
<dbReference type="EMBL" id="CAJJDM010000138">
    <property type="protein sequence ID" value="CAD8107965.1"/>
    <property type="molecule type" value="Genomic_DNA"/>
</dbReference>
<feature type="region of interest" description="Disordered" evidence="2">
    <location>
        <begin position="144"/>
        <end position="195"/>
    </location>
</feature>
<organism evidence="3 4">
    <name type="scientific">Paramecium primaurelia</name>
    <dbReference type="NCBI Taxonomy" id="5886"/>
    <lineage>
        <taxon>Eukaryota</taxon>
        <taxon>Sar</taxon>
        <taxon>Alveolata</taxon>
        <taxon>Ciliophora</taxon>
        <taxon>Intramacronucleata</taxon>
        <taxon>Oligohymenophorea</taxon>
        <taxon>Peniculida</taxon>
        <taxon>Parameciidae</taxon>
        <taxon>Paramecium</taxon>
    </lineage>
</organism>
<accession>A0A8S1PXN5</accession>
<evidence type="ECO:0000256" key="2">
    <source>
        <dbReference type="SAM" id="MobiDB-lite"/>
    </source>
</evidence>
<keyword evidence="4" id="KW-1185">Reference proteome</keyword>
<evidence type="ECO:0000256" key="1">
    <source>
        <dbReference type="SAM" id="Coils"/>
    </source>
</evidence>
<feature type="compositionally biased region" description="Polar residues" evidence="2">
    <location>
        <begin position="144"/>
        <end position="161"/>
    </location>
</feature>
<keyword evidence="1" id="KW-0175">Coiled coil</keyword>
<reference evidence="3" key="1">
    <citation type="submission" date="2021-01" db="EMBL/GenBank/DDBJ databases">
        <authorList>
            <consortium name="Genoscope - CEA"/>
            <person name="William W."/>
        </authorList>
    </citation>
    <scope>NUCLEOTIDE SEQUENCE</scope>
</reference>
<dbReference type="Proteomes" id="UP000688137">
    <property type="component" value="Unassembled WGS sequence"/>
</dbReference>
<gene>
    <name evidence="3" type="ORF">PPRIM_AZ9-3.1.T1350107</name>
</gene>
<evidence type="ECO:0000313" key="4">
    <source>
        <dbReference type="Proteomes" id="UP000688137"/>
    </source>
</evidence>
<evidence type="ECO:0000313" key="3">
    <source>
        <dbReference type="EMBL" id="CAD8107965.1"/>
    </source>
</evidence>
<feature type="coiled-coil region" evidence="1">
    <location>
        <begin position="93"/>
        <end position="134"/>
    </location>
</feature>
<dbReference type="AlphaFoldDB" id="A0A8S1PXN5"/>
<protein>
    <submittedName>
        <fullName evidence="3">Uncharacterized protein</fullName>
    </submittedName>
</protein>
<proteinExistence type="predicted"/>
<comment type="caution">
    <text evidence="3">The sequence shown here is derived from an EMBL/GenBank/DDBJ whole genome shotgun (WGS) entry which is preliminary data.</text>
</comment>
<dbReference type="OMA" id="MGACQHL"/>
<name>A0A8S1PXN5_PARPR</name>
<feature type="compositionally biased region" description="Polar residues" evidence="2">
    <location>
        <begin position="169"/>
        <end position="180"/>
    </location>
</feature>